<dbReference type="Proteomes" id="UP000803884">
    <property type="component" value="Unassembled WGS sequence"/>
</dbReference>
<dbReference type="InterPro" id="IPR037185">
    <property type="entry name" value="EmrE-like"/>
</dbReference>
<feature type="transmembrane region" description="Helical" evidence="6">
    <location>
        <begin position="264"/>
        <end position="290"/>
    </location>
</feature>
<dbReference type="RefSeq" id="XP_069227544.1">
    <property type="nucleotide sequence ID" value="XM_069374928.1"/>
</dbReference>
<dbReference type="SUPFAM" id="SSF103481">
    <property type="entry name" value="Multidrug resistance efflux transporter EmrE"/>
    <property type="match status" value="1"/>
</dbReference>
<proteinExistence type="predicted"/>
<comment type="subcellular location">
    <subcellularLocation>
        <location evidence="1">Membrane</location>
        <topology evidence="1">Multi-pass membrane protein</topology>
    </subcellularLocation>
</comment>
<gene>
    <name evidence="7" type="ORF">WHR41_06323</name>
</gene>
<evidence type="ECO:0000256" key="3">
    <source>
        <dbReference type="ARBA" id="ARBA00022989"/>
    </source>
</evidence>
<feature type="transmembrane region" description="Helical" evidence="6">
    <location>
        <begin position="79"/>
        <end position="101"/>
    </location>
</feature>
<feature type="region of interest" description="Disordered" evidence="5">
    <location>
        <begin position="402"/>
        <end position="698"/>
    </location>
</feature>
<protein>
    <recommendedName>
        <fullName evidence="9">DUF803-domain-containing protein</fullName>
    </recommendedName>
</protein>
<comment type="caution">
    <text evidence="7">The sequence shown here is derived from an EMBL/GenBank/DDBJ whole genome shotgun (WGS) entry which is preliminary data.</text>
</comment>
<dbReference type="GeneID" id="96007766"/>
<evidence type="ECO:0000256" key="2">
    <source>
        <dbReference type="ARBA" id="ARBA00022692"/>
    </source>
</evidence>
<feature type="compositionally biased region" description="Polar residues" evidence="5">
    <location>
        <begin position="407"/>
        <end position="420"/>
    </location>
</feature>
<dbReference type="GO" id="GO:0016020">
    <property type="term" value="C:membrane"/>
    <property type="evidence" value="ECO:0007669"/>
    <property type="project" value="UniProtKB-SubCell"/>
</dbReference>
<feature type="transmembrane region" description="Helical" evidence="6">
    <location>
        <begin position="238"/>
        <end position="257"/>
    </location>
</feature>
<evidence type="ECO:0000256" key="1">
    <source>
        <dbReference type="ARBA" id="ARBA00004141"/>
    </source>
</evidence>
<feature type="transmembrane region" description="Helical" evidence="6">
    <location>
        <begin position="203"/>
        <end position="226"/>
    </location>
</feature>
<evidence type="ECO:0000256" key="4">
    <source>
        <dbReference type="ARBA" id="ARBA00023136"/>
    </source>
</evidence>
<evidence type="ECO:0008006" key="9">
    <source>
        <dbReference type="Google" id="ProtNLM"/>
    </source>
</evidence>
<feature type="transmembrane region" description="Helical" evidence="6">
    <location>
        <begin position="173"/>
        <end position="191"/>
    </location>
</feature>
<keyword evidence="3 6" id="KW-1133">Transmembrane helix</keyword>
<keyword evidence="4 6" id="KW-0472">Membrane</keyword>
<feature type="transmembrane region" description="Helical" evidence="6">
    <location>
        <begin position="107"/>
        <end position="126"/>
    </location>
</feature>
<dbReference type="PANTHER" id="PTHR12570">
    <property type="match status" value="1"/>
</dbReference>
<reference evidence="7 8" key="1">
    <citation type="journal article" date="2020" name="Microbiol. Resour. Announc.">
        <title>Draft Genome Sequence of a Cladosporium Species Isolated from the Mesophotic Ascidian Didemnum maculosum.</title>
        <authorList>
            <person name="Gioti A."/>
            <person name="Siaperas R."/>
            <person name="Nikolaivits E."/>
            <person name="Le Goff G."/>
            <person name="Ouazzani J."/>
            <person name="Kotoulas G."/>
            <person name="Topakas E."/>
        </authorList>
    </citation>
    <scope>NUCLEOTIDE SEQUENCE [LARGE SCALE GENOMIC DNA]</scope>
    <source>
        <strain evidence="7 8">TM138-S3</strain>
    </source>
</reference>
<keyword evidence="8" id="KW-1185">Reference proteome</keyword>
<evidence type="ECO:0000313" key="7">
    <source>
        <dbReference type="EMBL" id="KAL1584438.1"/>
    </source>
</evidence>
<dbReference type="EMBL" id="JAAQHG020000026">
    <property type="protein sequence ID" value="KAL1584438.1"/>
    <property type="molecule type" value="Genomic_DNA"/>
</dbReference>
<sequence length="698" mass="74782">MDAAGHVALETANLYARAGASSDSSEDRPAIYKVVGIILAVCSGLFIGVSFVVKKIGLLKANVKYNEEAGEGYGYLKNAWWWTGMTLMIVGEGCNFAAYMFVDAIMVTPLGALSVVVTTILSAIFLKEKLSFVGKMSCFLAILGSVIIVLNAPEQSAVSDIQQMQKFVISPGFLTYTGIVIVGCAFTALWAGPRYGKKTMMVYLTICSMIGGLSVVATQGLGSAIIAQINGKAQFNQWFTYVLLVFVILTLLTEIIYLNKALNIFNAALVTPTYYVYFTSATIVASAVLFQGFKGTAVSISTVVMGFLVICVGVVLLQLAKSSKDVPETEVFKGEIDQIRTIAEQEEPEYEPRADTIRGGAAIVRALSRTRTKRQAKEAHRIHEERMEAIGENETVEWDGLKRRKTTSTASGSIKRSNTVHPPLGMSHMPTEDSDSEPEEDMHPGFFSRLGRKMTTAAGGHRKASGHSPVPMASVNIHPKRTSSDDHDTAYHSPGPSGAGGPHLRWAGAEEPDRSSSRGSSLAPRPPPHVLPPTTSSSSGPEGKRQFSFHNVFTRSRSGTGATSLTAPDEEHRPVSRGALSFVRGGRANASTTEEERLGLVHGDSGKGIPEGEDEDRRDSDEWQMASGAESSSPEMVGASPPQGGDLGYASASGGMGRGRRDPYGDYEEDEFDMARRSPRTSFGGRSRDSGGGGGAFV</sequence>
<accession>A0AB34KH28</accession>
<evidence type="ECO:0000313" key="8">
    <source>
        <dbReference type="Proteomes" id="UP000803884"/>
    </source>
</evidence>
<keyword evidence="2 6" id="KW-0812">Transmembrane</keyword>
<dbReference type="PANTHER" id="PTHR12570:SF92">
    <property type="entry name" value="SPICHTHYIN, ISOFORM B"/>
    <property type="match status" value="1"/>
</dbReference>
<feature type="transmembrane region" description="Helical" evidence="6">
    <location>
        <begin position="30"/>
        <end position="53"/>
    </location>
</feature>
<evidence type="ECO:0000256" key="6">
    <source>
        <dbReference type="SAM" id="Phobius"/>
    </source>
</evidence>
<feature type="compositionally biased region" description="Polar residues" evidence="5">
    <location>
        <begin position="548"/>
        <end position="566"/>
    </location>
</feature>
<dbReference type="InterPro" id="IPR008521">
    <property type="entry name" value="Mg_trans_NIPA"/>
</dbReference>
<name>A0AB34KH28_9PEZI</name>
<feature type="transmembrane region" description="Helical" evidence="6">
    <location>
        <begin position="296"/>
        <end position="317"/>
    </location>
</feature>
<dbReference type="GO" id="GO:0015095">
    <property type="term" value="F:magnesium ion transmembrane transporter activity"/>
    <property type="evidence" value="ECO:0007669"/>
    <property type="project" value="InterPro"/>
</dbReference>
<dbReference type="Pfam" id="PF05653">
    <property type="entry name" value="Mg_trans_NIPA"/>
    <property type="match status" value="1"/>
</dbReference>
<evidence type="ECO:0000256" key="5">
    <source>
        <dbReference type="SAM" id="MobiDB-lite"/>
    </source>
</evidence>
<dbReference type="AlphaFoldDB" id="A0AB34KH28"/>
<organism evidence="7 8">
    <name type="scientific">Cladosporium halotolerans</name>
    <dbReference type="NCBI Taxonomy" id="1052096"/>
    <lineage>
        <taxon>Eukaryota</taxon>
        <taxon>Fungi</taxon>
        <taxon>Dikarya</taxon>
        <taxon>Ascomycota</taxon>
        <taxon>Pezizomycotina</taxon>
        <taxon>Dothideomycetes</taxon>
        <taxon>Dothideomycetidae</taxon>
        <taxon>Cladosporiales</taxon>
        <taxon>Cladosporiaceae</taxon>
        <taxon>Cladosporium</taxon>
    </lineage>
</organism>